<organism evidence="1 2">
    <name type="scientific">Diaporthe vaccinii</name>
    <dbReference type="NCBI Taxonomy" id="105482"/>
    <lineage>
        <taxon>Eukaryota</taxon>
        <taxon>Fungi</taxon>
        <taxon>Dikarya</taxon>
        <taxon>Ascomycota</taxon>
        <taxon>Pezizomycotina</taxon>
        <taxon>Sordariomycetes</taxon>
        <taxon>Sordariomycetidae</taxon>
        <taxon>Diaporthales</taxon>
        <taxon>Diaporthaceae</taxon>
        <taxon>Diaporthe</taxon>
        <taxon>Diaporthe eres species complex</taxon>
    </lineage>
</organism>
<dbReference type="PANTHER" id="PTHR35043:SF7">
    <property type="entry name" value="TRANSCRIPTION FACTOR DOMAIN-CONTAINING PROTEIN"/>
    <property type="match status" value="1"/>
</dbReference>
<proteinExistence type="predicted"/>
<gene>
    <name evidence="1" type="ORF">FJTKL_12870</name>
</gene>
<dbReference type="EMBL" id="JBAWTH010000006">
    <property type="protein sequence ID" value="KAL2291478.1"/>
    <property type="molecule type" value="Genomic_DNA"/>
</dbReference>
<evidence type="ECO:0000313" key="1">
    <source>
        <dbReference type="EMBL" id="KAL2291478.1"/>
    </source>
</evidence>
<protein>
    <submittedName>
        <fullName evidence="1">Uncharacterized protein</fullName>
    </submittedName>
</protein>
<comment type="caution">
    <text evidence="1">The sequence shown here is derived from an EMBL/GenBank/DDBJ whole genome shotgun (WGS) entry which is preliminary data.</text>
</comment>
<dbReference type="Proteomes" id="UP001600888">
    <property type="component" value="Unassembled WGS sequence"/>
</dbReference>
<sequence>MCRVLWGVSVFFMPEAMPAGALQQLLMARRLQRRLHNIRGWDSWDLEQSFLVAKNGIKDKDSGEILTGDRLVKLAEAGQQKHRVGIHIDMLPQTDDIGKRSKKSWLEKIIAGGQALWFSANVVSRLLEGYQVTLLEDVTMAYACCGFIAMAASFRCPQDIEEPFEVDLRGLEAMKREGESSFCNLKVLVDSCISGVQCSAVRRQLRFDILPLSIIRAVQIITPSPAVFAVVAQHRVTETSF</sequence>
<keyword evidence="2" id="KW-1185">Reference proteome</keyword>
<dbReference type="PANTHER" id="PTHR35043">
    <property type="entry name" value="TRANSCRIPTION FACTOR DOMAIN-CONTAINING PROTEIN"/>
    <property type="match status" value="1"/>
</dbReference>
<accession>A0ABR4F9V0</accession>
<evidence type="ECO:0000313" key="2">
    <source>
        <dbReference type="Proteomes" id="UP001600888"/>
    </source>
</evidence>
<reference evidence="1 2" key="1">
    <citation type="submission" date="2024-03" db="EMBL/GenBank/DDBJ databases">
        <title>A high-quality draft genome sequence of Diaporthe vaccinii, a causative agent of upright dieback and viscid rot disease in cranberry plants.</title>
        <authorList>
            <person name="Sarrasin M."/>
            <person name="Lang B.F."/>
            <person name="Burger G."/>
        </authorList>
    </citation>
    <scope>NUCLEOTIDE SEQUENCE [LARGE SCALE GENOMIC DNA]</scope>
    <source>
        <strain evidence="1 2">IS7</strain>
    </source>
</reference>
<name>A0ABR4F9V0_9PEZI</name>